<dbReference type="Proteomes" id="UP000243528">
    <property type="component" value="Unassembled WGS sequence"/>
</dbReference>
<dbReference type="Pfam" id="PF21806">
    <property type="entry name" value="DUF6879"/>
    <property type="match status" value="1"/>
</dbReference>
<comment type="caution">
    <text evidence="2">The sequence shown here is derived from an EMBL/GenBank/DDBJ whole genome shotgun (WGS) entry which is preliminary data.</text>
</comment>
<accession>A0A2P8EFD1</accession>
<gene>
    <name evidence="2" type="ORF">CLV30_101127</name>
</gene>
<proteinExistence type="predicted"/>
<dbReference type="RefSeq" id="WP_106535249.1">
    <property type="nucleotide sequence ID" value="NZ_ML142897.1"/>
</dbReference>
<dbReference type="AlphaFoldDB" id="A0A2P8EFD1"/>
<feature type="domain" description="DUF6879" evidence="1">
    <location>
        <begin position="8"/>
        <end position="171"/>
    </location>
</feature>
<reference evidence="2 3" key="1">
    <citation type="submission" date="2018-03" db="EMBL/GenBank/DDBJ databases">
        <title>Genomic Encyclopedia of Archaeal and Bacterial Type Strains, Phase II (KMG-II): from individual species to whole genera.</title>
        <authorList>
            <person name="Goeker M."/>
        </authorList>
    </citation>
    <scope>NUCLEOTIDE SEQUENCE [LARGE SCALE GENOMIC DNA]</scope>
    <source>
        <strain evidence="2 3">DSM 45211</strain>
    </source>
</reference>
<evidence type="ECO:0000313" key="3">
    <source>
        <dbReference type="Proteomes" id="UP000243528"/>
    </source>
</evidence>
<evidence type="ECO:0000259" key="1">
    <source>
        <dbReference type="Pfam" id="PF21806"/>
    </source>
</evidence>
<protein>
    <recommendedName>
        <fullName evidence="1">DUF6879 domain-containing protein</fullName>
    </recommendedName>
</protein>
<sequence>MAGLITGDAFTDLFREFAHTAYRLEVRRAYDTEADDTLPRFLAGEEPDLPWFQPWLDLMVEQTGQGKRVERVRVVDDPPSDYLRFEMWLNPHNQAAGEDIRYLHRHTAAQLGLPGYDYWLFDSRILAKLEFDDDGDRFLGVTLDDTPTEVVTHNYWRDAAWHYAETFDTYQQRISAAAR</sequence>
<name>A0A2P8EFD1_9ACTN</name>
<dbReference type="EMBL" id="PYGE01000001">
    <property type="protein sequence ID" value="PSL08160.1"/>
    <property type="molecule type" value="Genomic_DNA"/>
</dbReference>
<evidence type="ECO:0000313" key="2">
    <source>
        <dbReference type="EMBL" id="PSL08160.1"/>
    </source>
</evidence>
<dbReference type="InterPro" id="IPR049244">
    <property type="entry name" value="DUF6879"/>
</dbReference>
<keyword evidence="3" id="KW-1185">Reference proteome</keyword>
<organism evidence="2 3">
    <name type="scientific">Haloactinopolyspora alba</name>
    <dbReference type="NCBI Taxonomy" id="648780"/>
    <lineage>
        <taxon>Bacteria</taxon>
        <taxon>Bacillati</taxon>
        <taxon>Actinomycetota</taxon>
        <taxon>Actinomycetes</taxon>
        <taxon>Jiangellales</taxon>
        <taxon>Jiangellaceae</taxon>
        <taxon>Haloactinopolyspora</taxon>
    </lineage>
</organism>
<dbReference type="OrthoDB" id="3821358at2"/>